<keyword evidence="5" id="KW-0805">Transcription regulation</keyword>
<dbReference type="GO" id="GO:0045944">
    <property type="term" value="P:positive regulation of transcription by RNA polymerase II"/>
    <property type="evidence" value="ECO:0000318"/>
    <property type="project" value="GO_Central"/>
</dbReference>
<gene>
    <name evidence="12" type="ORF">ANIA_08885</name>
</gene>
<dbReference type="PROSITE" id="PS50048">
    <property type="entry name" value="ZN2_CY6_FUNGAL_2"/>
    <property type="match status" value="1"/>
</dbReference>
<dbReference type="EMBL" id="BN001307">
    <property type="protein sequence ID" value="CBF84733.1"/>
    <property type="molecule type" value="Genomic_DNA"/>
</dbReference>
<dbReference type="SMART" id="SM00066">
    <property type="entry name" value="GAL4"/>
    <property type="match status" value="1"/>
</dbReference>
<dbReference type="SMART" id="SM00906">
    <property type="entry name" value="Fungal_trans"/>
    <property type="match status" value="1"/>
</dbReference>
<keyword evidence="7" id="KW-0010">Activator</keyword>
<evidence type="ECO:0000256" key="3">
    <source>
        <dbReference type="ARBA" id="ARBA00022833"/>
    </source>
</evidence>
<dbReference type="GO" id="GO:0003677">
    <property type="term" value="F:DNA binding"/>
    <property type="evidence" value="ECO:0007669"/>
    <property type="project" value="UniProtKB-KW"/>
</dbReference>
<evidence type="ECO:0000256" key="1">
    <source>
        <dbReference type="ARBA" id="ARBA00004123"/>
    </source>
</evidence>
<feature type="compositionally biased region" description="Polar residues" evidence="10">
    <location>
        <begin position="776"/>
        <end position="813"/>
    </location>
</feature>
<evidence type="ECO:0000256" key="2">
    <source>
        <dbReference type="ARBA" id="ARBA00022723"/>
    </source>
</evidence>
<comment type="subcellular location">
    <subcellularLocation>
        <location evidence="1">Nucleus</location>
    </subcellularLocation>
</comment>
<dbReference type="GO" id="GO:0003700">
    <property type="term" value="F:DNA-binding transcription factor activity"/>
    <property type="evidence" value="ECO:0000318"/>
    <property type="project" value="GO_Central"/>
</dbReference>
<dbReference type="Pfam" id="PF04082">
    <property type="entry name" value="Fungal_trans"/>
    <property type="match status" value="1"/>
</dbReference>
<feature type="domain" description="Zn(2)-C6 fungal-type" evidence="11">
    <location>
        <begin position="18"/>
        <end position="48"/>
    </location>
</feature>
<feature type="region of interest" description="Disordered" evidence="10">
    <location>
        <begin position="130"/>
        <end position="153"/>
    </location>
</feature>
<dbReference type="GO" id="GO:0006351">
    <property type="term" value="P:DNA-templated transcription"/>
    <property type="evidence" value="ECO:0007669"/>
    <property type="project" value="InterPro"/>
</dbReference>
<dbReference type="GO" id="GO:0000981">
    <property type="term" value="F:DNA-binding transcription factor activity, RNA polymerase II-specific"/>
    <property type="evidence" value="ECO:0007669"/>
    <property type="project" value="InterPro"/>
</dbReference>
<dbReference type="FunFam" id="4.10.240.10:FF:000005">
    <property type="entry name" value="Quinic acid utilization activator"/>
    <property type="match status" value="1"/>
</dbReference>
<dbReference type="CDD" id="cd00067">
    <property type="entry name" value="GAL4"/>
    <property type="match status" value="1"/>
</dbReference>
<dbReference type="InParanoid" id="Q5AS45"/>
<keyword evidence="2" id="KW-0479">Metal-binding</keyword>
<dbReference type="OMA" id="VMELKQW"/>
<accession>Q5AS45</accession>
<keyword evidence="9" id="KW-0539">Nucleus</keyword>
<feature type="region of interest" description="Disordered" evidence="10">
    <location>
        <begin position="166"/>
        <end position="186"/>
    </location>
</feature>
<feature type="region of interest" description="Disordered" evidence="10">
    <location>
        <begin position="711"/>
        <end position="813"/>
    </location>
</feature>
<dbReference type="PROSITE" id="PS00463">
    <property type="entry name" value="ZN2_CY6_FUNGAL_1"/>
    <property type="match status" value="1"/>
</dbReference>
<dbReference type="PANTHER" id="PTHR47655:SF1">
    <property type="entry name" value="ZN(II)2CYS6 TRANSCRIPTION FACTOR (EUROFUNG)"/>
    <property type="match status" value="1"/>
</dbReference>
<dbReference type="Gene3D" id="4.10.240.10">
    <property type="entry name" value="Zn(2)-C6 fungal-type DNA-binding domain"/>
    <property type="match status" value="1"/>
</dbReference>
<dbReference type="HOGENOM" id="CLU_007607_1_0_1"/>
<protein>
    <submittedName>
        <fullName evidence="12">Zn(II)2Cys6 transcription factor (Eurofung)</fullName>
    </submittedName>
</protein>
<dbReference type="InterPro" id="IPR036864">
    <property type="entry name" value="Zn2-C6_fun-type_DNA-bd_sf"/>
</dbReference>
<organism evidence="12 13">
    <name type="scientific">Emericella nidulans (strain FGSC A4 / ATCC 38163 / CBS 112.46 / NRRL 194 / M139)</name>
    <name type="common">Aspergillus nidulans</name>
    <dbReference type="NCBI Taxonomy" id="227321"/>
    <lineage>
        <taxon>Eukaryota</taxon>
        <taxon>Fungi</taxon>
        <taxon>Dikarya</taxon>
        <taxon>Ascomycota</taxon>
        <taxon>Pezizomycotina</taxon>
        <taxon>Eurotiomycetes</taxon>
        <taxon>Eurotiomycetidae</taxon>
        <taxon>Eurotiales</taxon>
        <taxon>Aspergillaceae</taxon>
        <taxon>Aspergillus</taxon>
        <taxon>Aspergillus subgen. Nidulantes</taxon>
    </lineage>
</organism>
<name>Q5AS45_EMENI</name>
<sequence length="915" mass="100505">MDEGPDSKAPRRKRVSRACDRCRSKKDKCDGLRPSCSACLASGQTCSYDPHAKKRGLPEGYVRGLEKLWALAICNIDGFEDTMLSLLGTTADSVGRRNKLISLWVDEAASETLHESWKTCRLYNALEKMLSSSSGPSSPRNAGKRPREEHGSLLNETGSEWGFRIDRSSTPLSQDAPRVVEPGASPPVKRARLSLLGDSRLSSATNGLHALQLPPNTSQLLDTYFAATHSWFPIVAKHNILRASYLYANAPSISVARLSPGSGDHAALWALLSYTVFLSRSSPESGSFGVLSKAKEHYAVARSLIPSETEHYELGHVQALLLLTLVNIGLEDWTAAWMLSGQAVRMVVPMDVAAFSDARRPEESRQGKAVFLGCFVIDSLLSFRLSRRPSMHSRDLVAVGLLEEDGLEEWNSWADVLLLSGNSQGKNPPRRGPLQSLSCFNRLVELASVLNKIARDSITGPSAHIFAQQLVSELKQWDDRLPLGCRLIGPESIYPERHSALLPHQTYLGLTYIATLLLLYLRIAPHELGMHRSQRPATEGAKKLLYRALPMLAQHLDNFSVCSLPPVFELSLRTIAEQAFALRNKIESDLFPYGRWTEALVQRTSELSTTWPVYRTLTTNIERWCRSKNAVANSPSQPFAHDSNNNPARGMNRPSNYSPSQNSLSMPSTENRGFERDSQLPPFARRNTIDVVEPNYSSSIMGIAIPVDGQYMTPKDTTMESSDAPFPPQSINNSQSHNPKMSSSAMDILDPANELDAMLDGPSHPHPPTPDSSMSNPPVSGTSTTNAAAPANEQTTALADKSNSASTSDNQIQGDTSAASLDAIFKDLAYLDTTEWATSREAGLKDFGFMDDTTFQEFCHDPDRLAGSQPLLCLCDTHTCENKVFLASIRIGPSAASNGFRDMIFMDIVLEQAML</sequence>
<evidence type="ECO:0000256" key="10">
    <source>
        <dbReference type="SAM" id="MobiDB-lite"/>
    </source>
</evidence>
<reference evidence="13" key="2">
    <citation type="journal article" date="2009" name="Fungal Genet. Biol.">
        <title>The 2008 update of the Aspergillus nidulans genome annotation: a community effort.</title>
        <authorList>
            <person name="Wortman J.R."/>
            <person name="Gilsenan J.M."/>
            <person name="Joardar V."/>
            <person name="Deegan J."/>
            <person name="Clutterbuck J."/>
            <person name="Andersen M.R."/>
            <person name="Archer D."/>
            <person name="Bencina M."/>
            <person name="Braus G."/>
            <person name="Coutinho P."/>
            <person name="von Dohren H."/>
            <person name="Doonan J."/>
            <person name="Driessen A.J."/>
            <person name="Durek P."/>
            <person name="Espeso E."/>
            <person name="Fekete E."/>
            <person name="Flipphi M."/>
            <person name="Estrada C.G."/>
            <person name="Geysens S."/>
            <person name="Goldman G."/>
            <person name="de Groot P.W."/>
            <person name="Hansen K."/>
            <person name="Harris S.D."/>
            <person name="Heinekamp T."/>
            <person name="Helmstaedt K."/>
            <person name="Henrissat B."/>
            <person name="Hofmann G."/>
            <person name="Homan T."/>
            <person name="Horio T."/>
            <person name="Horiuchi H."/>
            <person name="James S."/>
            <person name="Jones M."/>
            <person name="Karaffa L."/>
            <person name="Karanyi Z."/>
            <person name="Kato M."/>
            <person name="Keller N."/>
            <person name="Kelly D.E."/>
            <person name="Kiel J.A."/>
            <person name="Kim J.M."/>
            <person name="van der Klei I.J."/>
            <person name="Klis F.M."/>
            <person name="Kovalchuk A."/>
            <person name="Krasevec N."/>
            <person name="Kubicek C.P."/>
            <person name="Liu B."/>
            <person name="Maccabe A."/>
            <person name="Meyer V."/>
            <person name="Mirabito P."/>
            <person name="Miskei M."/>
            <person name="Mos M."/>
            <person name="Mullins J."/>
            <person name="Nelson D.R."/>
            <person name="Nielsen J."/>
            <person name="Oakley B.R."/>
            <person name="Osmani S.A."/>
            <person name="Pakula T."/>
            <person name="Paszewski A."/>
            <person name="Paulsen I."/>
            <person name="Pilsyk S."/>
            <person name="Pocsi I."/>
            <person name="Punt P.J."/>
            <person name="Ram A.F."/>
            <person name="Ren Q."/>
            <person name="Robellet X."/>
            <person name="Robson G."/>
            <person name="Seiboth B."/>
            <person name="van Solingen P."/>
            <person name="Specht T."/>
            <person name="Sun J."/>
            <person name="Taheri-Talesh N."/>
            <person name="Takeshita N."/>
            <person name="Ussery D."/>
            <person name="vanKuyk P.A."/>
            <person name="Visser H."/>
            <person name="van de Vondervoort P.J."/>
            <person name="de Vries R.P."/>
            <person name="Walton J."/>
            <person name="Xiang X."/>
            <person name="Xiong Y."/>
            <person name="Zeng A.P."/>
            <person name="Brandt B.W."/>
            <person name="Cornell M.J."/>
            <person name="van den Hondel C.A."/>
            <person name="Visser J."/>
            <person name="Oliver S.G."/>
            <person name="Turner G."/>
        </authorList>
    </citation>
    <scope>GENOME REANNOTATION</scope>
    <source>
        <strain evidence="13">FGSC A4 / ATCC 38163 / CBS 112.46 / NRRL 194 / M139</strain>
    </source>
</reference>
<keyword evidence="6" id="KW-0238">DNA-binding</keyword>
<reference evidence="13" key="1">
    <citation type="journal article" date="2005" name="Nature">
        <title>Sequencing of Aspergillus nidulans and comparative analysis with A. fumigatus and A. oryzae.</title>
        <authorList>
            <person name="Galagan J.E."/>
            <person name="Calvo S.E."/>
            <person name="Cuomo C."/>
            <person name="Ma L.J."/>
            <person name="Wortman J.R."/>
            <person name="Batzoglou S."/>
            <person name="Lee S.I."/>
            <person name="Basturkmen M."/>
            <person name="Spevak C.C."/>
            <person name="Clutterbuck J."/>
            <person name="Kapitonov V."/>
            <person name="Jurka J."/>
            <person name="Scazzocchio C."/>
            <person name="Farman M."/>
            <person name="Butler J."/>
            <person name="Purcell S."/>
            <person name="Harris S."/>
            <person name="Braus G.H."/>
            <person name="Draht O."/>
            <person name="Busch S."/>
            <person name="D'Enfert C."/>
            <person name="Bouchier C."/>
            <person name="Goldman G.H."/>
            <person name="Bell-Pedersen D."/>
            <person name="Griffiths-Jones S."/>
            <person name="Doonan J.H."/>
            <person name="Yu J."/>
            <person name="Vienken K."/>
            <person name="Pain A."/>
            <person name="Freitag M."/>
            <person name="Selker E.U."/>
            <person name="Archer D.B."/>
            <person name="Penalva M.A."/>
            <person name="Oakley B.R."/>
            <person name="Momany M."/>
            <person name="Tanaka T."/>
            <person name="Kumagai T."/>
            <person name="Asai K."/>
            <person name="Machida M."/>
            <person name="Nierman W.C."/>
            <person name="Denning D.W."/>
            <person name="Caddick M."/>
            <person name="Hynes M."/>
            <person name="Paoletti M."/>
            <person name="Fischer R."/>
            <person name="Miller B."/>
            <person name="Dyer P."/>
            <person name="Sachs M.S."/>
            <person name="Osmani S.A."/>
            <person name="Birren B.W."/>
        </authorList>
    </citation>
    <scope>NUCLEOTIDE SEQUENCE [LARGE SCALE GENOMIC DNA]</scope>
    <source>
        <strain evidence="13">FGSC A4 / ATCC 38163 / CBS 112.46 / NRRL 194 / M139</strain>
    </source>
</reference>
<evidence type="ECO:0000313" key="12">
    <source>
        <dbReference type="EMBL" id="CBF84733.1"/>
    </source>
</evidence>
<dbReference type="Pfam" id="PF00172">
    <property type="entry name" value="Zn_clus"/>
    <property type="match status" value="1"/>
</dbReference>
<dbReference type="SUPFAM" id="SSF57701">
    <property type="entry name" value="Zn2/Cys6 DNA-binding domain"/>
    <property type="match status" value="1"/>
</dbReference>
<dbReference type="PANTHER" id="PTHR47655">
    <property type="entry name" value="QUINIC ACID UTILIZATION ACTIVATOR"/>
    <property type="match status" value="1"/>
</dbReference>
<evidence type="ECO:0000256" key="7">
    <source>
        <dbReference type="ARBA" id="ARBA00023159"/>
    </source>
</evidence>
<dbReference type="CDD" id="cd12148">
    <property type="entry name" value="fungal_TF_MHR"/>
    <property type="match status" value="1"/>
</dbReference>
<dbReference type="VEuPathDB" id="FungiDB:AN8885"/>
<keyword evidence="3" id="KW-0862">Zinc</keyword>
<accession>C8VLT4</accession>
<dbReference type="GO" id="GO:0005634">
    <property type="term" value="C:nucleus"/>
    <property type="evidence" value="ECO:0007669"/>
    <property type="project" value="UniProtKB-SubCell"/>
</dbReference>
<evidence type="ECO:0000256" key="8">
    <source>
        <dbReference type="ARBA" id="ARBA00023163"/>
    </source>
</evidence>
<keyword evidence="4" id="KW-0672">Quinate metabolism</keyword>
<dbReference type="GeneID" id="2868308"/>
<feature type="compositionally biased region" description="Polar residues" evidence="10">
    <location>
        <begin position="729"/>
        <end position="745"/>
    </location>
</feature>
<evidence type="ECO:0000313" key="13">
    <source>
        <dbReference type="Proteomes" id="UP000000560"/>
    </source>
</evidence>
<feature type="compositionally biased region" description="Polar residues" evidence="10">
    <location>
        <begin position="632"/>
        <end position="671"/>
    </location>
</feature>
<dbReference type="OrthoDB" id="3364175at2759"/>
<dbReference type="KEGG" id="ani:ANIA_08885"/>
<dbReference type="Proteomes" id="UP000000560">
    <property type="component" value="Chromosome VII"/>
</dbReference>
<feature type="region of interest" description="Disordered" evidence="10">
    <location>
        <begin position="632"/>
        <end position="686"/>
    </location>
</feature>
<dbReference type="InterPro" id="IPR052783">
    <property type="entry name" value="Metabolic/Drug-Res_Regulator"/>
</dbReference>
<dbReference type="InterPro" id="IPR007219">
    <property type="entry name" value="XnlR_reg_dom"/>
</dbReference>
<keyword evidence="8" id="KW-0804">Transcription</keyword>
<dbReference type="AlphaFoldDB" id="Q5AS45"/>
<proteinExistence type="predicted"/>
<dbReference type="InterPro" id="IPR001138">
    <property type="entry name" value="Zn2Cys6_DnaBD"/>
</dbReference>
<dbReference type="RefSeq" id="XP_682154.1">
    <property type="nucleotide sequence ID" value="XM_677062.1"/>
</dbReference>
<evidence type="ECO:0000259" key="11">
    <source>
        <dbReference type="PROSITE" id="PS50048"/>
    </source>
</evidence>
<dbReference type="GO" id="GO:0008270">
    <property type="term" value="F:zinc ion binding"/>
    <property type="evidence" value="ECO:0007669"/>
    <property type="project" value="InterPro"/>
</dbReference>
<keyword evidence="13" id="KW-1185">Reference proteome</keyword>
<evidence type="ECO:0000256" key="5">
    <source>
        <dbReference type="ARBA" id="ARBA00023015"/>
    </source>
</evidence>
<evidence type="ECO:0000256" key="9">
    <source>
        <dbReference type="ARBA" id="ARBA00023242"/>
    </source>
</evidence>
<evidence type="ECO:0000256" key="6">
    <source>
        <dbReference type="ARBA" id="ARBA00023125"/>
    </source>
</evidence>
<dbReference type="eggNOG" id="ENOG502S3FG">
    <property type="taxonomic scope" value="Eukaryota"/>
</dbReference>
<evidence type="ECO:0000256" key="4">
    <source>
        <dbReference type="ARBA" id="ARBA00022911"/>
    </source>
</evidence>